<dbReference type="RefSeq" id="WP_119970178.1">
    <property type="nucleotide sequence ID" value="NZ_CP032416.1"/>
</dbReference>
<dbReference type="InterPro" id="IPR007863">
    <property type="entry name" value="Peptidase_M16_C"/>
</dbReference>
<accession>A0A386H1B6</accession>
<evidence type="ECO:0000313" key="3">
    <source>
        <dbReference type="EMBL" id="AYD39469.1"/>
    </source>
</evidence>
<keyword evidence="1" id="KW-0175">Coiled coil</keyword>
<evidence type="ECO:0000256" key="1">
    <source>
        <dbReference type="SAM" id="Coils"/>
    </source>
</evidence>
<dbReference type="SMART" id="SM01264">
    <property type="entry name" value="M16C_associated"/>
    <property type="match status" value="1"/>
</dbReference>
<gene>
    <name evidence="3" type="ORF">D4Z93_02515</name>
</gene>
<dbReference type="Pfam" id="PF00675">
    <property type="entry name" value="Peptidase_M16"/>
    <property type="match status" value="1"/>
</dbReference>
<dbReference type="Gene3D" id="3.30.830.10">
    <property type="entry name" value="Metalloenzyme, LuxS/M16 peptidase-like"/>
    <property type="match status" value="4"/>
</dbReference>
<feature type="coiled-coil region" evidence="1">
    <location>
        <begin position="468"/>
        <end position="507"/>
    </location>
</feature>
<protein>
    <submittedName>
        <fullName evidence="3">Insulinase family protein</fullName>
    </submittedName>
</protein>
<dbReference type="KEGG" id="cfer:D4Z93_02515"/>
<dbReference type="InterPro" id="IPR055130">
    <property type="entry name" value="PreP_C"/>
</dbReference>
<dbReference type="InterPro" id="IPR011249">
    <property type="entry name" value="Metalloenz_LuxS/M16"/>
</dbReference>
<dbReference type="GO" id="GO:0046872">
    <property type="term" value="F:metal ion binding"/>
    <property type="evidence" value="ECO:0007669"/>
    <property type="project" value="InterPro"/>
</dbReference>
<proteinExistence type="predicted"/>
<evidence type="ECO:0000259" key="2">
    <source>
        <dbReference type="SMART" id="SM01264"/>
    </source>
</evidence>
<dbReference type="Proteomes" id="UP000266301">
    <property type="component" value="Chromosome"/>
</dbReference>
<name>A0A386H1B6_9CLOT</name>
<dbReference type="InterPro" id="IPR011765">
    <property type="entry name" value="Pept_M16_N"/>
</dbReference>
<dbReference type="FunFam" id="3.30.830.10:FF:000034">
    <property type="entry name" value="presequence protease 1, chloroplastic/mitochondrial"/>
    <property type="match status" value="1"/>
</dbReference>
<dbReference type="OrthoDB" id="9762027at2"/>
<dbReference type="InterPro" id="IPR013578">
    <property type="entry name" value="Peptidase_M16C_assoc"/>
</dbReference>
<feature type="domain" description="Peptidase M16C associated" evidence="2">
    <location>
        <begin position="464"/>
        <end position="714"/>
    </location>
</feature>
<sequence length="975" mass="113204">MELQIGKEYSGFKLLERKQIDEINSCGMIFEHQKSGARLFYLENDDDNKVFAISFRTPPEDSKGTPHILEHSVLCGSRKFPVKEPFVELIKGSLNTFLNAFTFPDKTMYPVASTNDKDFSNLMDVYLDAVFYPNIYKTSQIMMQEGWHYEIEDKDAPINYKGVVYNEMKGAFSSPESILFRKISESLFPDTQYGLESGGDPYVIPSLTQEQFVNFHKKYYHPSNSYIYLYGKMDILDRLNFLNDNYLRNFDRQNIDSKIDIQLPFDIQRQMVIKYPILGNEKEEDKTFLSMNFVIGKATNSEEYLAFDILELLLLEMPSSPLKRAIIGAKIGKDVFGSFESSMLQTVFSIIVKNSNKDKAEEFKKVVVNCLRKLVHDGIDKKLIEAAINIKEFGLREANYQGYPKGLVYGMKCMDSWLYDEKPWIHLAYDANIQKIKSALTTSYFESLIEKYILNNDHSSILIVEPEKGLLEKNEKQVREELEKFKNSLSENQLEELIRNTQELKKRQSTPDSPKDLEKIPLISIDDIDHKAKKLEFEEDEECGVKVIYHPVFTNKIVYTNLYFNTSSVKQELIPYLSLLNTVLGRINTENYNYEDLSKAVDIYTGGITYSVETFSKNDSVDKFEAMLSIKTKVLIDNLPKLVELLEEIIKRSKFDDKNRIREIIDETKSRMEMIIFDRGHIVTANHLLSYFSNVGKYQDVVNGIEFYNFIVDLDKNFEQKAEEITNNLKEVAHSVFNKNNLITNITLDKENYDKNRKFLNTLYDNLDSGKVCHNNYKFDLTPLNEGIMTSGKVQYVSKAYNFIELGYKYSGSLQVLKAIANYTYLWNKVRVQGGAYGCFSSFQRNGNMFFTSYRDPNLKDTLKVYDEAGKFIENFNADDREMRKYIIGAISDLDYPLTPSVQGEKVFERYIKGIKYEDIQRERDEVLNTDVNEIKKYSSLINDVMSKNYICVLGNEEKIKQDKDLFNRLTNVFD</sequence>
<evidence type="ECO:0000313" key="4">
    <source>
        <dbReference type="Proteomes" id="UP000266301"/>
    </source>
</evidence>
<dbReference type="PANTHER" id="PTHR43016:SF13">
    <property type="entry name" value="PRESEQUENCE PROTEASE, MITOCHONDRIAL"/>
    <property type="match status" value="1"/>
</dbReference>
<dbReference type="GO" id="GO:0016485">
    <property type="term" value="P:protein processing"/>
    <property type="evidence" value="ECO:0007669"/>
    <property type="project" value="TreeGrafter"/>
</dbReference>
<dbReference type="Pfam" id="PF08367">
    <property type="entry name" value="M16C_assoc"/>
    <property type="match status" value="1"/>
</dbReference>
<organism evidence="3 4">
    <name type="scientific">Clostridium fermenticellae</name>
    <dbReference type="NCBI Taxonomy" id="2068654"/>
    <lineage>
        <taxon>Bacteria</taxon>
        <taxon>Bacillati</taxon>
        <taxon>Bacillota</taxon>
        <taxon>Clostridia</taxon>
        <taxon>Eubacteriales</taxon>
        <taxon>Clostridiaceae</taxon>
        <taxon>Clostridium</taxon>
    </lineage>
</organism>
<keyword evidence="4" id="KW-1185">Reference proteome</keyword>
<dbReference type="GO" id="GO:0004222">
    <property type="term" value="F:metalloendopeptidase activity"/>
    <property type="evidence" value="ECO:0007669"/>
    <property type="project" value="TreeGrafter"/>
</dbReference>
<reference evidence="3 4" key="1">
    <citation type="journal article" date="2019" name="Int. J. Syst. Evol. Microbiol.">
        <title>Clostridium fermenticellae sp. nov., isolated from the mud in a fermentation cellar for the production of the Chinese liquor, baijiu.</title>
        <authorList>
            <person name="Xu P.X."/>
            <person name="Chai L.J."/>
            <person name="Qiu T."/>
            <person name="Zhang X.J."/>
            <person name="Lu Z.M."/>
            <person name="Xiao C."/>
            <person name="Wang S.T."/>
            <person name="Shen C.H."/>
            <person name="Shi J.S."/>
            <person name="Xu Z.H."/>
        </authorList>
    </citation>
    <scope>NUCLEOTIDE SEQUENCE [LARGE SCALE GENOMIC DNA]</scope>
    <source>
        <strain evidence="3 4">JN500901</strain>
    </source>
</reference>
<dbReference type="Pfam" id="PF22516">
    <property type="entry name" value="PreP_C"/>
    <property type="match status" value="1"/>
</dbReference>
<dbReference type="AlphaFoldDB" id="A0A386H1B6"/>
<dbReference type="Pfam" id="PF05193">
    <property type="entry name" value="Peptidase_M16_C"/>
    <property type="match status" value="1"/>
</dbReference>
<dbReference type="SUPFAM" id="SSF63411">
    <property type="entry name" value="LuxS/MPP-like metallohydrolase"/>
    <property type="match status" value="4"/>
</dbReference>
<dbReference type="EMBL" id="CP032416">
    <property type="protein sequence ID" value="AYD39469.1"/>
    <property type="molecule type" value="Genomic_DNA"/>
</dbReference>
<dbReference type="PANTHER" id="PTHR43016">
    <property type="entry name" value="PRESEQUENCE PROTEASE"/>
    <property type="match status" value="1"/>
</dbReference>